<evidence type="ECO:0000256" key="5">
    <source>
        <dbReference type="SAM" id="Phobius"/>
    </source>
</evidence>
<evidence type="ECO:0000313" key="7">
    <source>
        <dbReference type="EMBL" id="GAA4611756.1"/>
    </source>
</evidence>
<evidence type="ECO:0000256" key="4">
    <source>
        <dbReference type="ARBA" id="ARBA00023136"/>
    </source>
</evidence>
<dbReference type="Pfam" id="PF07291">
    <property type="entry name" value="MauE"/>
    <property type="match status" value="1"/>
</dbReference>
<evidence type="ECO:0000259" key="6">
    <source>
        <dbReference type="Pfam" id="PF07291"/>
    </source>
</evidence>
<comment type="caution">
    <text evidence="7">The sequence shown here is derived from an EMBL/GenBank/DDBJ whole genome shotgun (WGS) entry which is preliminary data.</text>
</comment>
<organism evidence="7 8">
    <name type="scientific">Actinoallomurus liliacearum</name>
    <dbReference type="NCBI Taxonomy" id="1080073"/>
    <lineage>
        <taxon>Bacteria</taxon>
        <taxon>Bacillati</taxon>
        <taxon>Actinomycetota</taxon>
        <taxon>Actinomycetes</taxon>
        <taxon>Streptosporangiales</taxon>
        <taxon>Thermomonosporaceae</taxon>
        <taxon>Actinoallomurus</taxon>
    </lineage>
</organism>
<protein>
    <recommendedName>
        <fullName evidence="6">Methylamine utilisation protein MauE domain-containing protein</fullName>
    </recommendedName>
</protein>
<reference evidence="8" key="1">
    <citation type="journal article" date="2019" name="Int. J. Syst. Evol. Microbiol.">
        <title>The Global Catalogue of Microorganisms (GCM) 10K type strain sequencing project: providing services to taxonomists for standard genome sequencing and annotation.</title>
        <authorList>
            <consortium name="The Broad Institute Genomics Platform"/>
            <consortium name="The Broad Institute Genome Sequencing Center for Infectious Disease"/>
            <person name="Wu L."/>
            <person name="Ma J."/>
        </authorList>
    </citation>
    <scope>NUCLEOTIDE SEQUENCE [LARGE SCALE GENOMIC DNA]</scope>
    <source>
        <strain evidence="8">JCM 17938</strain>
    </source>
</reference>
<evidence type="ECO:0000256" key="2">
    <source>
        <dbReference type="ARBA" id="ARBA00022692"/>
    </source>
</evidence>
<dbReference type="RefSeq" id="WP_345359032.1">
    <property type="nucleotide sequence ID" value="NZ_BAABHJ010000017.1"/>
</dbReference>
<proteinExistence type="predicted"/>
<dbReference type="Proteomes" id="UP001500212">
    <property type="component" value="Unassembled WGS sequence"/>
</dbReference>
<comment type="subcellular location">
    <subcellularLocation>
        <location evidence="1">Membrane</location>
        <topology evidence="1">Multi-pass membrane protein</topology>
    </subcellularLocation>
</comment>
<evidence type="ECO:0000256" key="3">
    <source>
        <dbReference type="ARBA" id="ARBA00022989"/>
    </source>
</evidence>
<dbReference type="EMBL" id="BAABHJ010000017">
    <property type="protein sequence ID" value="GAA4611756.1"/>
    <property type="molecule type" value="Genomic_DNA"/>
</dbReference>
<keyword evidence="8" id="KW-1185">Reference proteome</keyword>
<keyword evidence="3 5" id="KW-1133">Transmembrane helix</keyword>
<evidence type="ECO:0000256" key="1">
    <source>
        <dbReference type="ARBA" id="ARBA00004141"/>
    </source>
</evidence>
<accession>A0ABP8TMG1</accession>
<name>A0ABP8TMG1_9ACTN</name>
<keyword evidence="4 5" id="KW-0472">Membrane</keyword>
<feature type="transmembrane region" description="Helical" evidence="5">
    <location>
        <begin position="164"/>
        <end position="185"/>
    </location>
</feature>
<sequence length="194" mass="19223">MAAMLTGVSAGTVALILLAGFAGHLLHPRVLPAALTAHRTVPAPLIWPVAVAVGALEGVLGAVTGYALLAGRPRALTLGATGSALLFVAYALYGLYVLRTRPSGRGRRGDRVAGAENRAVPCGCSADDTPMSGWVAGRAAALALASVTASAGAGSAIASHGVHVALVGLSSVTFAVLLWSLPAAMADPERSVAG</sequence>
<dbReference type="InterPro" id="IPR009908">
    <property type="entry name" value="Methylamine_util_MauE"/>
</dbReference>
<feature type="transmembrane region" description="Helical" evidence="5">
    <location>
        <begin position="46"/>
        <end position="69"/>
    </location>
</feature>
<gene>
    <name evidence="7" type="ORF">GCM10023195_50010</name>
</gene>
<feature type="transmembrane region" description="Helical" evidence="5">
    <location>
        <begin position="76"/>
        <end position="98"/>
    </location>
</feature>
<keyword evidence="2 5" id="KW-0812">Transmembrane</keyword>
<feature type="domain" description="Methylamine utilisation protein MauE" evidence="6">
    <location>
        <begin position="5"/>
        <end position="102"/>
    </location>
</feature>
<feature type="transmembrane region" description="Helical" evidence="5">
    <location>
        <begin position="135"/>
        <end position="157"/>
    </location>
</feature>
<evidence type="ECO:0000313" key="8">
    <source>
        <dbReference type="Proteomes" id="UP001500212"/>
    </source>
</evidence>